<organism evidence="1 2">
    <name type="scientific">Sphingomonas qomolangmaensis</name>
    <dbReference type="NCBI Taxonomy" id="2918765"/>
    <lineage>
        <taxon>Bacteria</taxon>
        <taxon>Pseudomonadati</taxon>
        <taxon>Pseudomonadota</taxon>
        <taxon>Alphaproteobacteria</taxon>
        <taxon>Sphingomonadales</taxon>
        <taxon>Sphingomonadaceae</taxon>
        <taxon>Sphingomonas</taxon>
    </lineage>
</organism>
<dbReference type="EMBL" id="CP101740">
    <property type="protein sequence ID" value="UUL81621.1"/>
    <property type="molecule type" value="Genomic_DNA"/>
</dbReference>
<dbReference type="Proteomes" id="UP001058533">
    <property type="component" value="Chromosome"/>
</dbReference>
<proteinExistence type="predicted"/>
<dbReference type="RefSeq" id="WP_256505312.1">
    <property type="nucleotide sequence ID" value="NZ_CP101740.1"/>
</dbReference>
<evidence type="ECO:0000313" key="1">
    <source>
        <dbReference type="EMBL" id="UUL81621.1"/>
    </source>
</evidence>
<name>A0ABY5L635_9SPHN</name>
<reference evidence="1" key="1">
    <citation type="submission" date="2022-07" db="EMBL/GenBank/DDBJ databases">
        <title>Sphingomonas sp. nov., a novel bacterium isolated from the north slope of the Mount Everest.</title>
        <authorList>
            <person name="Cui X."/>
            <person name="Liu Y."/>
        </authorList>
    </citation>
    <scope>NUCLEOTIDE SEQUENCE</scope>
    <source>
        <strain evidence="1">S5-59</strain>
    </source>
</reference>
<keyword evidence="2" id="KW-1185">Reference proteome</keyword>
<sequence length="113" mass="12566">MARWHGLTWMVSTDHGGPNHGELNHARAWPDVVAARRAVPGLMLFYGMEFDVPGGEHASLILSIGAAERRALRGIERGYGKRDAFPEDAARGTNPRMIEALRYLAAFAEPLRW</sequence>
<evidence type="ECO:0000313" key="2">
    <source>
        <dbReference type="Proteomes" id="UP001058533"/>
    </source>
</evidence>
<accession>A0ABY5L635</accession>
<protein>
    <submittedName>
        <fullName evidence="1">Uncharacterized protein</fullName>
    </submittedName>
</protein>
<gene>
    <name evidence="1" type="ORF">NMP03_10460</name>
</gene>